<dbReference type="AlphaFoldDB" id="A0A087UL11"/>
<evidence type="ECO:0000313" key="3">
    <source>
        <dbReference type="EMBL" id="KFM78050.1"/>
    </source>
</evidence>
<dbReference type="Pfam" id="PF13855">
    <property type="entry name" value="LRR_8"/>
    <property type="match status" value="1"/>
</dbReference>
<dbReference type="OMA" id="YHTDVND"/>
<dbReference type="EMBL" id="KK120332">
    <property type="protein sequence ID" value="KFM78050.1"/>
    <property type="molecule type" value="Genomic_DNA"/>
</dbReference>
<dbReference type="InterPro" id="IPR001611">
    <property type="entry name" value="Leu-rich_rpt"/>
</dbReference>
<dbReference type="PANTHER" id="PTHR48051">
    <property type="match status" value="1"/>
</dbReference>
<dbReference type="SUPFAM" id="SSF52058">
    <property type="entry name" value="L domain-like"/>
    <property type="match status" value="1"/>
</dbReference>
<dbReference type="STRING" id="407821.A0A087UL11"/>
<evidence type="ECO:0000256" key="2">
    <source>
        <dbReference type="ARBA" id="ARBA00022737"/>
    </source>
</evidence>
<reference evidence="3 4" key="1">
    <citation type="submission" date="2013-11" db="EMBL/GenBank/DDBJ databases">
        <title>Genome sequencing of Stegodyphus mimosarum.</title>
        <authorList>
            <person name="Bechsgaard J."/>
        </authorList>
    </citation>
    <scope>NUCLEOTIDE SEQUENCE [LARGE SCALE GENOMIC DNA]</scope>
</reference>
<organism evidence="3 4">
    <name type="scientific">Stegodyphus mimosarum</name>
    <name type="common">African social velvet spider</name>
    <dbReference type="NCBI Taxonomy" id="407821"/>
    <lineage>
        <taxon>Eukaryota</taxon>
        <taxon>Metazoa</taxon>
        <taxon>Ecdysozoa</taxon>
        <taxon>Arthropoda</taxon>
        <taxon>Chelicerata</taxon>
        <taxon>Arachnida</taxon>
        <taxon>Araneae</taxon>
        <taxon>Araneomorphae</taxon>
        <taxon>Entelegynae</taxon>
        <taxon>Eresoidea</taxon>
        <taxon>Eresidae</taxon>
        <taxon>Stegodyphus</taxon>
    </lineage>
</organism>
<protein>
    <submittedName>
        <fullName evidence="3">Leucine-rich repeat-containing protein 8A</fullName>
    </submittedName>
</protein>
<dbReference type="Gene3D" id="3.80.10.10">
    <property type="entry name" value="Ribonuclease Inhibitor"/>
    <property type="match status" value="1"/>
</dbReference>
<dbReference type="InterPro" id="IPR032675">
    <property type="entry name" value="LRR_dom_sf"/>
</dbReference>
<proteinExistence type="predicted"/>
<sequence length="348" mass="40463">MNSIFHCYEFLFLKKLDNDPEFWSKIKGSILKQNDYSLKTVPPDLWFVAVTIRETKDRFPSFIKKVALKNPLYSPSRTDCILSRYLQYHDFVEMHLDSVFKYHENCTLPKELFKCPNLKVLSLKYNFLEELPPDVGKLQKLEYLALTNNRLQNSSIPYTLSFCTSLRVLLLDNNLLDALPGFLLVIPNLTTVHRHGNHNYFKATFMWYHTDVNERILAVPGCSPCVHELQTLKMLSATAIIAAKINYFAGSYVPSMLIDYICSIYFDFNVCYKCFSANLKSRPGYKVYTFKNPYLGNTCVPFQHWACSLQCAEAIEVPAREEQLLTAMQQDREYYQKIQEAMNSTLYP</sequence>
<feature type="non-terminal residue" evidence="3">
    <location>
        <position position="348"/>
    </location>
</feature>
<dbReference type="PANTHER" id="PTHR48051:SF1">
    <property type="entry name" value="RAS SUPPRESSOR PROTEIN 1"/>
    <property type="match status" value="1"/>
</dbReference>
<dbReference type="InterPro" id="IPR050216">
    <property type="entry name" value="LRR_domain-containing"/>
</dbReference>
<accession>A0A087UL11</accession>
<keyword evidence="4" id="KW-1185">Reference proteome</keyword>
<dbReference type="OrthoDB" id="17912at2759"/>
<evidence type="ECO:0000313" key="4">
    <source>
        <dbReference type="Proteomes" id="UP000054359"/>
    </source>
</evidence>
<keyword evidence="1" id="KW-0433">Leucine-rich repeat</keyword>
<keyword evidence="2" id="KW-0677">Repeat</keyword>
<gene>
    <name evidence="3" type="ORF">X975_07127</name>
</gene>
<name>A0A087UL11_STEMI</name>
<dbReference type="Proteomes" id="UP000054359">
    <property type="component" value="Unassembled WGS sequence"/>
</dbReference>
<evidence type="ECO:0000256" key="1">
    <source>
        <dbReference type="ARBA" id="ARBA00022614"/>
    </source>
</evidence>
<dbReference type="GO" id="GO:0005737">
    <property type="term" value="C:cytoplasm"/>
    <property type="evidence" value="ECO:0007669"/>
    <property type="project" value="TreeGrafter"/>
</dbReference>